<comment type="caution">
    <text evidence="2">The sequence shown here is derived from an EMBL/GenBank/DDBJ whole genome shotgun (WGS) entry which is preliminary data.</text>
</comment>
<feature type="transmembrane region" description="Helical" evidence="1">
    <location>
        <begin position="22"/>
        <end position="43"/>
    </location>
</feature>
<feature type="transmembrane region" description="Helical" evidence="1">
    <location>
        <begin position="88"/>
        <end position="108"/>
    </location>
</feature>
<reference evidence="2 3" key="1">
    <citation type="submission" date="2023-09" db="EMBL/GenBank/DDBJ databases">
        <authorList>
            <person name="Rey-Velasco X."/>
        </authorList>
    </citation>
    <scope>NUCLEOTIDE SEQUENCE [LARGE SCALE GENOMIC DNA]</scope>
    <source>
        <strain evidence="2 3">P385</strain>
    </source>
</reference>
<keyword evidence="1" id="KW-0812">Transmembrane</keyword>
<proteinExistence type="predicted"/>
<keyword evidence="1" id="KW-0472">Membrane</keyword>
<sequence>MATSVAVYLSQDPGLPRNGGSWQGYTLGGVGAALILWLAWLGIRKRNYRSHRGSLEGWASAHVYLGLTLPVVATLHCAFQFGANVHTLAYVLLAGVVLSGFYGLYSYLRFPGLLVRNRGNQSPDQRFDELDRIDREALETASRCDEDVHAVVNSALERTALGRGFRDQLVARDRSRVLLPDTGKRKGGAAPRRNDNQQAVIDYLVRKIPETSKQGEAERLRHLLYVFGRRAEILQRIRRELSLQLRLKLWLCFHIPLTVGLLVALSAHVLSVFFYW</sequence>
<dbReference type="Proteomes" id="UP001259982">
    <property type="component" value="Unassembled WGS sequence"/>
</dbReference>
<evidence type="ECO:0000256" key="1">
    <source>
        <dbReference type="SAM" id="Phobius"/>
    </source>
</evidence>
<name>A0ABU3B8J5_9GAMM</name>
<dbReference type="RefSeq" id="WP_311658996.1">
    <property type="nucleotide sequence ID" value="NZ_JAVRHY010000008.1"/>
</dbReference>
<keyword evidence="3" id="KW-1185">Reference proteome</keyword>
<feature type="transmembrane region" description="Helical" evidence="1">
    <location>
        <begin position="63"/>
        <end position="82"/>
    </location>
</feature>
<evidence type="ECO:0000313" key="3">
    <source>
        <dbReference type="Proteomes" id="UP001259982"/>
    </source>
</evidence>
<feature type="transmembrane region" description="Helical" evidence="1">
    <location>
        <begin position="249"/>
        <end position="275"/>
    </location>
</feature>
<dbReference type="EMBL" id="JAVRHY010000008">
    <property type="protein sequence ID" value="MDT0618790.1"/>
    <property type="molecule type" value="Genomic_DNA"/>
</dbReference>
<protein>
    <submittedName>
        <fullName evidence="2">Uncharacterized protein</fullName>
    </submittedName>
</protein>
<keyword evidence="1" id="KW-1133">Transmembrane helix</keyword>
<evidence type="ECO:0000313" key="2">
    <source>
        <dbReference type="EMBL" id="MDT0618790.1"/>
    </source>
</evidence>
<organism evidence="2 3">
    <name type="scientific">Spectribacter acetivorans</name>
    <dbReference type="NCBI Taxonomy" id="3075603"/>
    <lineage>
        <taxon>Bacteria</taxon>
        <taxon>Pseudomonadati</taxon>
        <taxon>Pseudomonadota</taxon>
        <taxon>Gammaproteobacteria</taxon>
        <taxon>Salinisphaerales</taxon>
        <taxon>Salinisphaeraceae</taxon>
        <taxon>Spectribacter</taxon>
    </lineage>
</organism>
<gene>
    <name evidence="2" type="ORF">RM531_09925</name>
</gene>
<accession>A0ABU3B8J5</accession>